<dbReference type="RefSeq" id="XP_001585914.1">
    <property type="nucleotide sequence ID" value="XM_001585864.1"/>
</dbReference>
<evidence type="ECO:0000313" key="3">
    <source>
        <dbReference type="Proteomes" id="UP000001312"/>
    </source>
</evidence>
<feature type="region of interest" description="Disordered" evidence="1">
    <location>
        <begin position="161"/>
        <end position="182"/>
    </location>
</feature>
<sequence>MAIRAALCIVDVLVDVVGPNKSIFILINLILTAAAVVRGFVPGKQCTRSLSTVLRYFYHTRGFPQNVLYRVAIEPTVSLHFVGLHVSAAVSYPILGTMPRDHAPEPWSYFVRSSRTTSIPKRKGGKRGRQIENHLRLGNQRGQANAGRARGNFACVRRIGDRPSTISDNSTPSRSWDALFGK</sequence>
<protein>
    <submittedName>
        <fullName evidence="2">Uncharacterized protein</fullName>
    </submittedName>
</protein>
<dbReference type="KEGG" id="ssl:SS1G_13006"/>
<reference evidence="3" key="1">
    <citation type="journal article" date="2011" name="PLoS Genet.">
        <title>Genomic analysis of the necrotrophic fungal pathogens Sclerotinia sclerotiorum and Botrytis cinerea.</title>
        <authorList>
            <person name="Amselem J."/>
            <person name="Cuomo C.A."/>
            <person name="van Kan J.A."/>
            <person name="Viaud M."/>
            <person name="Benito E.P."/>
            <person name="Couloux A."/>
            <person name="Coutinho P.M."/>
            <person name="de Vries R.P."/>
            <person name="Dyer P.S."/>
            <person name="Fillinger S."/>
            <person name="Fournier E."/>
            <person name="Gout L."/>
            <person name="Hahn M."/>
            <person name="Kohn L."/>
            <person name="Lapalu N."/>
            <person name="Plummer K.M."/>
            <person name="Pradier J.M."/>
            <person name="Quevillon E."/>
            <person name="Sharon A."/>
            <person name="Simon A."/>
            <person name="ten Have A."/>
            <person name="Tudzynski B."/>
            <person name="Tudzynski P."/>
            <person name="Wincker P."/>
            <person name="Andrew M."/>
            <person name="Anthouard V."/>
            <person name="Beever R.E."/>
            <person name="Beffa R."/>
            <person name="Benoit I."/>
            <person name="Bouzid O."/>
            <person name="Brault B."/>
            <person name="Chen Z."/>
            <person name="Choquer M."/>
            <person name="Collemare J."/>
            <person name="Cotton P."/>
            <person name="Danchin E.G."/>
            <person name="Da Silva C."/>
            <person name="Gautier A."/>
            <person name="Giraud C."/>
            <person name="Giraud T."/>
            <person name="Gonzalez C."/>
            <person name="Grossetete S."/>
            <person name="Guldener U."/>
            <person name="Henrissat B."/>
            <person name="Howlett B.J."/>
            <person name="Kodira C."/>
            <person name="Kretschmer M."/>
            <person name="Lappartient A."/>
            <person name="Leroch M."/>
            <person name="Levis C."/>
            <person name="Mauceli E."/>
            <person name="Neuveglise C."/>
            <person name="Oeser B."/>
            <person name="Pearson M."/>
            <person name="Poulain J."/>
            <person name="Poussereau N."/>
            <person name="Quesneville H."/>
            <person name="Rascle C."/>
            <person name="Schumacher J."/>
            <person name="Segurens B."/>
            <person name="Sexton A."/>
            <person name="Silva E."/>
            <person name="Sirven C."/>
            <person name="Soanes D.M."/>
            <person name="Talbot N.J."/>
            <person name="Templeton M."/>
            <person name="Yandava C."/>
            <person name="Yarden O."/>
            <person name="Zeng Q."/>
            <person name="Rollins J.A."/>
            <person name="Lebrun M.H."/>
            <person name="Dickman M."/>
        </authorList>
    </citation>
    <scope>NUCLEOTIDE SEQUENCE [LARGE SCALE GENOMIC DNA]</scope>
    <source>
        <strain evidence="3">ATCC 18683 / 1980 / Ss-1</strain>
    </source>
</reference>
<gene>
    <name evidence="2" type="ORF">SS1G_13006</name>
</gene>
<dbReference type="GeneID" id="5482043"/>
<evidence type="ECO:0000313" key="2">
    <source>
        <dbReference type="EMBL" id="EDN98149.1"/>
    </source>
</evidence>
<keyword evidence="3" id="KW-1185">Reference proteome</keyword>
<dbReference type="InParanoid" id="A7F5X8"/>
<organism evidence="2 3">
    <name type="scientific">Sclerotinia sclerotiorum (strain ATCC 18683 / 1980 / Ss-1)</name>
    <name type="common">White mold</name>
    <name type="synonym">Whetzelinia sclerotiorum</name>
    <dbReference type="NCBI Taxonomy" id="665079"/>
    <lineage>
        <taxon>Eukaryota</taxon>
        <taxon>Fungi</taxon>
        <taxon>Dikarya</taxon>
        <taxon>Ascomycota</taxon>
        <taxon>Pezizomycotina</taxon>
        <taxon>Leotiomycetes</taxon>
        <taxon>Helotiales</taxon>
        <taxon>Sclerotiniaceae</taxon>
        <taxon>Sclerotinia</taxon>
    </lineage>
</organism>
<dbReference type="EMBL" id="CH476643">
    <property type="protein sequence ID" value="EDN98149.1"/>
    <property type="molecule type" value="Genomic_DNA"/>
</dbReference>
<proteinExistence type="predicted"/>
<accession>A7F5X8</accession>
<name>A7F5X8_SCLS1</name>
<dbReference type="AlphaFoldDB" id="A7F5X8"/>
<evidence type="ECO:0000256" key="1">
    <source>
        <dbReference type="SAM" id="MobiDB-lite"/>
    </source>
</evidence>
<dbReference type="HOGENOM" id="CLU_1482840_0_0_1"/>
<dbReference type="Proteomes" id="UP000001312">
    <property type="component" value="Unassembled WGS sequence"/>
</dbReference>
<feature type="compositionally biased region" description="Polar residues" evidence="1">
    <location>
        <begin position="164"/>
        <end position="174"/>
    </location>
</feature>